<dbReference type="EMBL" id="CP091139">
    <property type="protein sequence ID" value="UUT34875.1"/>
    <property type="molecule type" value="Genomic_DNA"/>
</dbReference>
<evidence type="ECO:0000259" key="2">
    <source>
        <dbReference type="Pfam" id="PF00171"/>
    </source>
</evidence>
<evidence type="ECO:0000256" key="1">
    <source>
        <dbReference type="ARBA" id="ARBA00023002"/>
    </source>
</evidence>
<protein>
    <submittedName>
        <fullName evidence="3">Aldehyde dehydrogenase family protein</fullName>
    </submittedName>
</protein>
<dbReference type="PANTHER" id="PTHR11699">
    <property type="entry name" value="ALDEHYDE DEHYDROGENASE-RELATED"/>
    <property type="match status" value="1"/>
</dbReference>
<feature type="domain" description="Aldehyde dehydrogenase" evidence="2">
    <location>
        <begin position="1"/>
        <end position="100"/>
    </location>
</feature>
<dbReference type="InterPro" id="IPR016162">
    <property type="entry name" value="Ald_DH_N"/>
</dbReference>
<gene>
    <name evidence="3" type="ORF">L2X98_31175</name>
</gene>
<dbReference type="Gene3D" id="3.40.309.10">
    <property type="entry name" value="Aldehyde Dehydrogenase, Chain A, domain 2"/>
    <property type="match status" value="1"/>
</dbReference>
<organism evidence="3 4">
    <name type="scientific">Microbacterium elymi</name>
    <dbReference type="NCBI Taxonomy" id="2909587"/>
    <lineage>
        <taxon>Bacteria</taxon>
        <taxon>Bacillati</taxon>
        <taxon>Actinomycetota</taxon>
        <taxon>Actinomycetes</taxon>
        <taxon>Micrococcales</taxon>
        <taxon>Microbacteriaceae</taxon>
        <taxon>Microbacterium</taxon>
    </lineage>
</organism>
<sequence length="110" mass="11461">MRIAQEEIFGPVLSVIAVDDEHEALEVANGTDYGLVASVWTRDVGTAVRMSRGLQAGQVGVNSVLGAPVIGGPWGGYKSSGFGRTMGADAVLEWTQVKTVSLGDAAISKR</sequence>
<accession>A0ABY5NI82</accession>
<keyword evidence="4" id="KW-1185">Reference proteome</keyword>
<dbReference type="InterPro" id="IPR016163">
    <property type="entry name" value="Ald_DH_C"/>
</dbReference>
<dbReference type="Pfam" id="PF00171">
    <property type="entry name" value="Aldedh"/>
    <property type="match status" value="1"/>
</dbReference>
<dbReference type="InterPro" id="IPR016161">
    <property type="entry name" value="Ald_DH/histidinol_DH"/>
</dbReference>
<name>A0ABY5NI82_9MICO</name>
<dbReference type="Proteomes" id="UP001054811">
    <property type="component" value="Chromosome"/>
</dbReference>
<dbReference type="Gene3D" id="3.40.605.10">
    <property type="entry name" value="Aldehyde Dehydrogenase, Chain A, domain 1"/>
    <property type="match status" value="1"/>
</dbReference>
<dbReference type="RefSeq" id="WP_259611407.1">
    <property type="nucleotide sequence ID" value="NZ_CP091139.2"/>
</dbReference>
<dbReference type="SUPFAM" id="SSF53720">
    <property type="entry name" value="ALDH-like"/>
    <property type="match status" value="1"/>
</dbReference>
<keyword evidence="1" id="KW-0560">Oxidoreductase</keyword>
<dbReference type="InterPro" id="IPR015590">
    <property type="entry name" value="Aldehyde_DH_dom"/>
</dbReference>
<evidence type="ECO:0000313" key="3">
    <source>
        <dbReference type="EMBL" id="UUT34875.1"/>
    </source>
</evidence>
<reference evidence="3" key="1">
    <citation type="submission" date="2022-01" db="EMBL/GenBank/DDBJ databases">
        <title>Microbacterium eymi and Microbacterium rhizovicinus sp. nov., isolated from the rhizospheric soil of Elymus tsukushiensis, a plant native to the Dokdo Islands, Republic of Korea.</title>
        <authorList>
            <person name="Hwang Y.J."/>
        </authorList>
    </citation>
    <scope>NUCLEOTIDE SEQUENCE</scope>
    <source>
        <strain evidence="3">KUDC0405</strain>
    </source>
</reference>
<proteinExistence type="predicted"/>
<evidence type="ECO:0000313" key="4">
    <source>
        <dbReference type="Proteomes" id="UP001054811"/>
    </source>
</evidence>